<accession>A0A2Z7DB09</accession>
<dbReference type="Proteomes" id="UP000250235">
    <property type="component" value="Unassembled WGS sequence"/>
</dbReference>
<feature type="transmembrane region" description="Helical" evidence="7">
    <location>
        <begin position="386"/>
        <end position="406"/>
    </location>
</feature>
<evidence type="ECO:0000256" key="5">
    <source>
        <dbReference type="ARBA" id="ARBA00022989"/>
    </source>
</evidence>
<sequence>MLKLNLLPRPAPKSLPTPSSRYPTITGCFYSSSGVDFGDSRRRGVKLALSPVFGSTQLNLAFGNGKPVVTVDSDRSWAACRAVPGGGDGAELSASDKKAGVIVWSAITLMLAVVNRVLHKLALVPMKEYPLFLAQINTFVFVAVYFPLLYLRYKGGLVTDEMLSIPKAPFIAMGFLESVSLVSGMYAGAMLPGPVIPLLYQTFLIWQLVFFQNPLEEDLSLEPNCWVLSRSCGSHSCAYKILTYFSCHSGSSKGPILAGMGILWPALMVLSSAFQAGASIVKESVFIDAATRLKGKLLDVFVVNCFGSATQAAFVLLCLPILLNLKGITMSQLPMYFKSGAACFLNIGGNMTGCAGAPMLPLLFIISSVLFNISVLNLLKFSDAIVASLAVRASVPIAIYALSLPLPYLPQVESLSPFFHLGSMILVVGLILYNMPRPQKQLSKAL</sequence>
<keyword evidence="3" id="KW-0813">Transport</keyword>
<dbReference type="EMBL" id="KQ988447">
    <property type="protein sequence ID" value="KZV55805.1"/>
    <property type="molecule type" value="Genomic_DNA"/>
</dbReference>
<feature type="transmembrane region" description="Helical" evidence="7">
    <location>
        <begin position="170"/>
        <end position="191"/>
    </location>
</feature>
<evidence type="ECO:0000256" key="6">
    <source>
        <dbReference type="ARBA" id="ARBA00023136"/>
    </source>
</evidence>
<dbReference type="InterPro" id="IPR013936">
    <property type="entry name" value="CRT-like"/>
</dbReference>
<feature type="transmembrane region" description="Helical" evidence="7">
    <location>
        <begin position="418"/>
        <end position="435"/>
    </location>
</feature>
<protein>
    <submittedName>
        <fullName evidence="8">Crt1</fullName>
    </submittedName>
</protein>
<feature type="transmembrane region" description="Helical" evidence="7">
    <location>
        <begin position="359"/>
        <end position="379"/>
    </location>
</feature>
<evidence type="ECO:0000256" key="3">
    <source>
        <dbReference type="ARBA" id="ARBA00022448"/>
    </source>
</evidence>
<comment type="similarity">
    <text evidence="2">Belongs to the CRT-like transporter family.</text>
</comment>
<organism evidence="8 9">
    <name type="scientific">Dorcoceras hygrometricum</name>
    <dbReference type="NCBI Taxonomy" id="472368"/>
    <lineage>
        <taxon>Eukaryota</taxon>
        <taxon>Viridiplantae</taxon>
        <taxon>Streptophyta</taxon>
        <taxon>Embryophyta</taxon>
        <taxon>Tracheophyta</taxon>
        <taxon>Spermatophyta</taxon>
        <taxon>Magnoliopsida</taxon>
        <taxon>eudicotyledons</taxon>
        <taxon>Gunneridae</taxon>
        <taxon>Pentapetalae</taxon>
        <taxon>asterids</taxon>
        <taxon>lamiids</taxon>
        <taxon>Lamiales</taxon>
        <taxon>Gesneriaceae</taxon>
        <taxon>Didymocarpoideae</taxon>
        <taxon>Trichosporeae</taxon>
        <taxon>Loxocarpinae</taxon>
        <taxon>Dorcoceras</taxon>
    </lineage>
</organism>
<comment type="subcellular location">
    <subcellularLocation>
        <location evidence="1">Membrane</location>
        <topology evidence="1">Multi-pass membrane protein</topology>
    </subcellularLocation>
</comment>
<gene>
    <name evidence="8" type="ORF">F511_23372</name>
</gene>
<proteinExistence type="inferred from homology"/>
<feature type="transmembrane region" description="Helical" evidence="7">
    <location>
        <begin position="262"/>
        <end position="281"/>
    </location>
</feature>
<evidence type="ECO:0000313" key="8">
    <source>
        <dbReference type="EMBL" id="KZV55805.1"/>
    </source>
</evidence>
<name>A0A2Z7DB09_9LAMI</name>
<keyword evidence="6 7" id="KW-0472">Membrane</keyword>
<evidence type="ECO:0000256" key="7">
    <source>
        <dbReference type="SAM" id="Phobius"/>
    </source>
</evidence>
<dbReference type="GO" id="GO:0016020">
    <property type="term" value="C:membrane"/>
    <property type="evidence" value="ECO:0007669"/>
    <property type="project" value="UniProtKB-SubCell"/>
</dbReference>
<keyword evidence="5 7" id="KW-1133">Transmembrane helix</keyword>
<keyword evidence="4 7" id="KW-0812">Transmembrane</keyword>
<feature type="transmembrane region" description="Helical" evidence="7">
    <location>
        <begin position="301"/>
        <end position="323"/>
    </location>
</feature>
<evidence type="ECO:0000256" key="1">
    <source>
        <dbReference type="ARBA" id="ARBA00004141"/>
    </source>
</evidence>
<dbReference type="AlphaFoldDB" id="A0A2Z7DB09"/>
<dbReference type="PANTHER" id="PTHR31326:SF1">
    <property type="entry name" value="PROTEIN CLT2, CHLOROPLASTIC"/>
    <property type="match status" value="1"/>
</dbReference>
<dbReference type="Pfam" id="PF08627">
    <property type="entry name" value="CRT-like"/>
    <property type="match status" value="1"/>
</dbReference>
<keyword evidence="9" id="KW-1185">Reference proteome</keyword>
<evidence type="ECO:0000313" key="9">
    <source>
        <dbReference type="Proteomes" id="UP000250235"/>
    </source>
</evidence>
<dbReference type="PANTHER" id="PTHR31326">
    <property type="entry name" value="PROTEIN CLT2, CHLOROPLASTIC"/>
    <property type="match status" value="1"/>
</dbReference>
<evidence type="ECO:0000256" key="4">
    <source>
        <dbReference type="ARBA" id="ARBA00022692"/>
    </source>
</evidence>
<evidence type="ECO:0000256" key="2">
    <source>
        <dbReference type="ARBA" id="ARBA00006690"/>
    </source>
</evidence>
<reference evidence="8 9" key="1">
    <citation type="journal article" date="2015" name="Proc. Natl. Acad. Sci. U.S.A.">
        <title>The resurrection genome of Boea hygrometrica: A blueprint for survival of dehydration.</title>
        <authorList>
            <person name="Xiao L."/>
            <person name="Yang G."/>
            <person name="Zhang L."/>
            <person name="Yang X."/>
            <person name="Zhao S."/>
            <person name="Ji Z."/>
            <person name="Zhou Q."/>
            <person name="Hu M."/>
            <person name="Wang Y."/>
            <person name="Chen M."/>
            <person name="Xu Y."/>
            <person name="Jin H."/>
            <person name="Xiao X."/>
            <person name="Hu G."/>
            <person name="Bao F."/>
            <person name="Hu Y."/>
            <person name="Wan P."/>
            <person name="Li L."/>
            <person name="Deng X."/>
            <person name="Kuang T."/>
            <person name="Xiang C."/>
            <person name="Zhu J.K."/>
            <person name="Oliver M.J."/>
            <person name="He Y."/>
        </authorList>
    </citation>
    <scope>NUCLEOTIDE SEQUENCE [LARGE SCALE GENOMIC DNA]</scope>
    <source>
        <strain evidence="9">cv. XS01</strain>
    </source>
</reference>
<feature type="transmembrane region" description="Helical" evidence="7">
    <location>
        <begin position="130"/>
        <end position="150"/>
    </location>
</feature>
<dbReference type="OrthoDB" id="416555at2759"/>